<keyword evidence="2" id="KW-1185">Reference proteome</keyword>
<name>A0ACC1J7A7_9FUNG</name>
<evidence type="ECO:0000313" key="1">
    <source>
        <dbReference type="EMBL" id="KAJ1940163.1"/>
    </source>
</evidence>
<evidence type="ECO:0000313" key="2">
    <source>
        <dbReference type="Proteomes" id="UP001150603"/>
    </source>
</evidence>
<dbReference type="Proteomes" id="UP001150603">
    <property type="component" value="Unassembled WGS sequence"/>
</dbReference>
<feature type="non-terminal residue" evidence="1">
    <location>
        <position position="503"/>
    </location>
</feature>
<proteinExistence type="predicted"/>
<sequence length="503" mass="54739">MPPPPQAGRALSPGGIPTPPSQGPASSYGGSPRPPAPPSQYQNQQYQQQPPMPQQQQQFQQQYPPQQQYQQQQQQQAAPVPPLSPTVSAAAAPSSRRRMYPEQMATAYSAQQQQPAQQPQGFQPPYGGGNLPPLPGSAQQQVPQQSGMSQQSDPAIGAGGFFVPGAAQAPAVPSSTGMPPVSAAAAGYPMQSQQQQMPPQQFQPQMQQMQQPMAGVTQQFAQMGLGPSPQEYQVAMLGGQPQLAALDEPAPIIKLPPSAACVPSPHIVCPAKHKRSTLNAVPKTDKLLKKSKLPFGLVITPFKSQEEGEEPMPVVNEIVRCRRCRTYINPFVQFVEGGRRWKCNMCGLNNDVPLFFDYDSATQTQKDRWQRADLNHAVVEFVAPVEYMVRPPMPPVYVFIIDVSYASVQIGAPGVIGQAILDSLDNIPNVDKRTKVAFLAVDTSLHYFQVRPGSTEPQQLVVGDLDDVFLPSPSDLLLNLDECRQGIENLLSRLGSMFKDNHT</sequence>
<dbReference type="EMBL" id="JANBPW010002626">
    <property type="protein sequence ID" value="KAJ1940163.1"/>
    <property type="molecule type" value="Genomic_DNA"/>
</dbReference>
<accession>A0ACC1J7A7</accession>
<gene>
    <name evidence="1" type="primary">SEC24_1</name>
    <name evidence="1" type="ORF">FBU59_003893</name>
</gene>
<organism evidence="1 2">
    <name type="scientific">Linderina macrospora</name>
    <dbReference type="NCBI Taxonomy" id="4868"/>
    <lineage>
        <taxon>Eukaryota</taxon>
        <taxon>Fungi</taxon>
        <taxon>Fungi incertae sedis</taxon>
        <taxon>Zoopagomycota</taxon>
        <taxon>Kickxellomycotina</taxon>
        <taxon>Kickxellomycetes</taxon>
        <taxon>Kickxellales</taxon>
        <taxon>Kickxellaceae</taxon>
        <taxon>Linderina</taxon>
    </lineage>
</organism>
<protein>
    <submittedName>
        <fullName evidence="1">COPII subunit</fullName>
    </submittedName>
</protein>
<comment type="caution">
    <text evidence="1">The sequence shown here is derived from an EMBL/GenBank/DDBJ whole genome shotgun (WGS) entry which is preliminary data.</text>
</comment>
<reference evidence="1" key="1">
    <citation type="submission" date="2022-07" db="EMBL/GenBank/DDBJ databases">
        <title>Phylogenomic reconstructions and comparative analyses of Kickxellomycotina fungi.</title>
        <authorList>
            <person name="Reynolds N.K."/>
            <person name="Stajich J.E."/>
            <person name="Barry K."/>
            <person name="Grigoriev I.V."/>
            <person name="Crous P."/>
            <person name="Smith M.E."/>
        </authorList>
    </citation>
    <scope>NUCLEOTIDE SEQUENCE</scope>
    <source>
        <strain evidence="1">NRRL 5244</strain>
    </source>
</reference>